<keyword evidence="2" id="KW-1133">Transmembrane helix</keyword>
<dbReference type="Pfam" id="PF01504">
    <property type="entry name" value="PIP5K"/>
    <property type="match status" value="1"/>
</dbReference>
<dbReference type="InterPro" id="IPR002498">
    <property type="entry name" value="PInositol-4-P-4/5-kinase_core"/>
</dbReference>
<keyword evidence="5" id="KW-1185">Reference proteome</keyword>
<dbReference type="PANTHER" id="PTHR23086">
    <property type="entry name" value="PHOSPHATIDYLINOSITOL-4-PHOSPHATE 5-KINASE"/>
    <property type="match status" value="1"/>
</dbReference>
<name>A0A0F4YWS2_RASE3</name>
<dbReference type="Proteomes" id="UP000053958">
    <property type="component" value="Unassembled WGS sequence"/>
</dbReference>
<accession>A0A0F4YWS2</accession>
<feature type="domain" description="PIPK" evidence="3">
    <location>
        <begin position="1"/>
        <end position="345"/>
    </location>
</feature>
<gene>
    <name evidence="4" type="ORF">T310_3283</name>
</gene>
<evidence type="ECO:0000256" key="2">
    <source>
        <dbReference type="SAM" id="Phobius"/>
    </source>
</evidence>
<dbReference type="EMBL" id="LASV01000132">
    <property type="protein sequence ID" value="KKA22664.1"/>
    <property type="molecule type" value="Genomic_DNA"/>
</dbReference>
<evidence type="ECO:0000313" key="4">
    <source>
        <dbReference type="EMBL" id="KKA22664.1"/>
    </source>
</evidence>
<dbReference type="GO" id="GO:0046854">
    <property type="term" value="P:phosphatidylinositol phosphate biosynthetic process"/>
    <property type="evidence" value="ECO:0007669"/>
    <property type="project" value="TreeGrafter"/>
</dbReference>
<dbReference type="GeneID" id="25315633"/>
<dbReference type="OrthoDB" id="70770at2759"/>
<protein>
    <recommendedName>
        <fullName evidence="3">PIPK domain-containing protein</fullName>
    </recommendedName>
</protein>
<dbReference type="InterPro" id="IPR023610">
    <property type="entry name" value="PInositol-4/5-P-5/4-kinase"/>
</dbReference>
<dbReference type="PROSITE" id="PS51455">
    <property type="entry name" value="PIPK"/>
    <property type="match status" value="1"/>
</dbReference>
<dbReference type="Gene3D" id="3.30.800.10">
    <property type="entry name" value="Phosphatidylinositol Phosphate Kinase II Beta"/>
    <property type="match status" value="1"/>
</dbReference>
<keyword evidence="1" id="KW-0067">ATP-binding</keyword>
<dbReference type="STRING" id="1408163.A0A0F4YWS2"/>
<dbReference type="PANTHER" id="PTHR23086:SF126">
    <property type="entry name" value="PIPK DOMAIN-CONTAINING PROTEIN"/>
    <property type="match status" value="1"/>
</dbReference>
<dbReference type="GO" id="GO:0005886">
    <property type="term" value="C:plasma membrane"/>
    <property type="evidence" value="ECO:0007669"/>
    <property type="project" value="TreeGrafter"/>
</dbReference>
<keyword evidence="2" id="KW-0472">Membrane</keyword>
<evidence type="ECO:0000313" key="5">
    <source>
        <dbReference type="Proteomes" id="UP000053958"/>
    </source>
</evidence>
<dbReference type="InterPro" id="IPR027483">
    <property type="entry name" value="PInositol-4-P-4/5-kinase_C_sf"/>
</dbReference>
<proteinExistence type="predicted"/>
<keyword evidence="1" id="KW-0808">Transferase</keyword>
<comment type="caution">
    <text evidence="4">The sequence shown here is derived from an EMBL/GenBank/DDBJ whole genome shotgun (WGS) entry which is preliminary data.</text>
</comment>
<sequence length="345" mass="40612">MGKKRQSEISRSIYRALLRDPHHVHKKTVLAFILAFFTIWRIRLVRLSAELFRQLRTEVWNIDEEEYKRSFHCEKGQGRVEPMGDLGYSGSTFFRTANSKFLIKSLPRHFEHSFFEEELLQPYSDYMSSHPDSLLVRITDFLVAPYCTLGAMLKFVPTHHVIMENVLCDRQAEREGDKWETYDLKPIDYFYPKRDLLPESLRSESVMRKPFDVFNDKIRITREQYSDLRQMIEEDTGFLQSANTVDYSLFLVRFPAHLQPGNTNVRTSQWRAGVPSTDGKWKYRTVLLDFFWAKHTLHAQALTTIVQTFNVVGRKGPMTITTTAEEYRRKFLQMIDGLVELQTTT</sequence>
<keyword evidence="2" id="KW-0812">Transmembrane</keyword>
<evidence type="ECO:0000259" key="3">
    <source>
        <dbReference type="PROSITE" id="PS51455"/>
    </source>
</evidence>
<organism evidence="4 5">
    <name type="scientific">Rasamsonia emersonii (strain ATCC 16479 / CBS 393.64 / IMI 116815)</name>
    <dbReference type="NCBI Taxonomy" id="1408163"/>
    <lineage>
        <taxon>Eukaryota</taxon>
        <taxon>Fungi</taxon>
        <taxon>Dikarya</taxon>
        <taxon>Ascomycota</taxon>
        <taxon>Pezizomycotina</taxon>
        <taxon>Eurotiomycetes</taxon>
        <taxon>Eurotiomycetidae</taxon>
        <taxon>Eurotiales</taxon>
        <taxon>Trichocomaceae</taxon>
        <taxon>Rasamsonia</taxon>
    </lineage>
</organism>
<dbReference type="GO" id="GO:0005524">
    <property type="term" value="F:ATP binding"/>
    <property type="evidence" value="ECO:0007669"/>
    <property type="project" value="UniProtKB-UniRule"/>
</dbReference>
<dbReference type="InterPro" id="IPR027484">
    <property type="entry name" value="PInositol-4-P-5-kinase_N"/>
</dbReference>
<evidence type="ECO:0000256" key="1">
    <source>
        <dbReference type="PROSITE-ProRule" id="PRU00781"/>
    </source>
</evidence>
<dbReference type="Gene3D" id="3.30.810.10">
    <property type="entry name" value="2-Layer Sandwich"/>
    <property type="match status" value="1"/>
</dbReference>
<dbReference type="SMART" id="SM00330">
    <property type="entry name" value="PIPKc"/>
    <property type="match status" value="1"/>
</dbReference>
<keyword evidence="1" id="KW-0418">Kinase</keyword>
<dbReference type="AlphaFoldDB" id="A0A0F4YWS2"/>
<dbReference type="SUPFAM" id="SSF56104">
    <property type="entry name" value="SAICAR synthase-like"/>
    <property type="match status" value="1"/>
</dbReference>
<dbReference type="RefSeq" id="XP_013329276.1">
    <property type="nucleotide sequence ID" value="XM_013473822.1"/>
</dbReference>
<dbReference type="GO" id="GO:0016308">
    <property type="term" value="F:1-phosphatidylinositol-4-phosphate 5-kinase activity"/>
    <property type="evidence" value="ECO:0007669"/>
    <property type="project" value="TreeGrafter"/>
</dbReference>
<feature type="transmembrane region" description="Helical" evidence="2">
    <location>
        <begin position="28"/>
        <end position="46"/>
    </location>
</feature>
<keyword evidence="1" id="KW-0547">Nucleotide-binding</keyword>
<reference evidence="4 5" key="1">
    <citation type="submission" date="2015-04" db="EMBL/GenBank/DDBJ databases">
        <authorList>
            <person name="Heijne W.H."/>
            <person name="Fedorova N.D."/>
            <person name="Nierman W.C."/>
            <person name="Vollebregt A.W."/>
            <person name="Zhao Z."/>
            <person name="Wu L."/>
            <person name="Kumar M."/>
            <person name="Stam H."/>
            <person name="van den Berg M.A."/>
            <person name="Pel H.J."/>
        </authorList>
    </citation>
    <scope>NUCLEOTIDE SEQUENCE [LARGE SCALE GENOMIC DNA]</scope>
    <source>
        <strain evidence="4 5">CBS 393.64</strain>
    </source>
</reference>